<name>A0A8H6TJB1_MYCCL</name>
<evidence type="ECO:0000313" key="2">
    <source>
        <dbReference type="EMBL" id="KAF7318585.1"/>
    </source>
</evidence>
<keyword evidence="1" id="KW-0732">Signal</keyword>
<organism evidence="2 3">
    <name type="scientific">Mycena chlorophos</name>
    <name type="common">Agaric fungus</name>
    <name type="synonym">Agaricus chlorophos</name>
    <dbReference type="NCBI Taxonomy" id="658473"/>
    <lineage>
        <taxon>Eukaryota</taxon>
        <taxon>Fungi</taxon>
        <taxon>Dikarya</taxon>
        <taxon>Basidiomycota</taxon>
        <taxon>Agaricomycotina</taxon>
        <taxon>Agaricomycetes</taxon>
        <taxon>Agaricomycetidae</taxon>
        <taxon>Agaricales</taxon>
        <taxon>Marasmiineae</taxon>
        <taxon>Mycenaceae</taxon>
        <taxon>Mycena</taxon>
    </lineage>
</organism>
<evidence type="ECO:0008006" key="4">
    <source>
        <dbReference type="Google" id="ProtNLM"/>
    </source>
</evidence>
<evidence type="ECO:0000256" key="1">
    <source>
        <dbReference type="SAM" id="SignalP"/>
    </source>
</evidence>
<gene>
    <name evidence="2" type="ORF">HMN09_00369000</name>
</gene>
<dbReference type="InterPro" id="IPR036514">
    <property type="entry name" value="SGNH_hydro_sf"/>
</dbReference>
<feature type="chain" id="PRO_5034487077" description="Carbohydrate esterase family 16 protein" evidence="1">
    <location>
        <begin position="21"/>
        <end position="349"/>
    </location>
</feature>
<dbReference type="AlphaFoldDB" id="A0A8H6TJB1"/>
<evidence type="ECO:0000313" key="3">
    <source>
        <dbReference type="Proteomes" id="UP000613580"/>
    </source>
</evidence>
<keyword evidence="3" id="KW-1185">Reference proteome</keyword>
<feature type="signal peptide" evidence="1">
    <location>
        <begin position="1"/>
        <end position="20"/>
    </location>
</feature>
<sequence>MRSPVCVFAALTLLGAHAQAQTATGTHNFPILVNSTSTLTLAVSPVCGSLDSANFSEINTGVDLGAMKTLVTFGDSWTSTGSNGTIPLPPILHPPLPSAGAANSENRRASNGYIWSERLAADFNAKLLDYSWGGAIINNYAYNTTTPLNATGVQRSDFVAQAALFFLQGKYLDALVPKNTVYAVAFGINDDGQYKIGNRRKYYAGHGNLCELNSIQAVHELTRPEIQKLAELQAAGAQNFLIHGMYETHPEITPLQSAVFAYLAAQHASNPAINFAFVNLANMFGAIAANPAPFGYLGNATCLVSANTIVGGCDDPDHSVFYIPGHPSMETHGLINQYTQTVVNECLVS</sequence>
<protein>
    <recommendedName>
        <fullName evidence="4">Carbohydrate esterase family 16 protein</fullName>
    </recommendedName>
</protein>
<dbReference type="SUPFAM" id="SSF52266">
    <property type="entry name" value="SGNH hydrolase"/>
    <property type="match status" value="1"/>
</dbReference>
<accession>A0A8H6TJB1</accession>
<dbReference type="EMBL" id="JACAZE010000004">
    <property type="protein sequence ID" value="KAF7318585.1"/>
    <property type="molecule type" value="Genomic_DNA"/>
</dbReference>
<dbReference type="Gene3D" id="3.40.50.1110">
    <property type="entry name" value="SGNH hydrolase"/>
    <property type="match status" value="1"/>
</dbReference>
<proteinExistence type="predicted"/>
<dbReference type="GO" id="GO:0016788">
    <property type="term" value="F:hydrolase activity, acting on ester bonds"/>
    <property type="evidence" value="ECO:0007669"/>
    <property type="project" value="InterPro"/>
</dbReference>
<dbReference type="Pfam" id="PF00657">
    <property type="entry name" value="Lipase_GDSL"/>
    <property type="match status" value="1"/>
</dbReference>
<reference evidence="2" key="1">
    <citation type="submission" date="2020-05" db="EMBL/GenBank/DDBJ databases">
        <title>Mycena genomes resolve the evolution of fungal bioluminescence.</title>
        <authorList>
            <person name="Tsai I.J."/>
        </authorList>
    </citation>
    <scope>NUCLEOTIDE SEQUENCE</scope>
    <source>
        <strain evidence="2">110903Hualien_Pintung</strain>
    </source>
</reference>
<dbReference type="OrthoDB" id="1600564at2759"/>
<dbReference type="InterPro" id="IPR001087">
    <property type="entry name" value="GDSL"/>
</dbReference>
<dbReference type="Proteomes" id="UP000613580">
    <property type="component" value="Unassembled WGS sequence"/>
</dbReference>
<comment type="caution">
    <text evidence="2">The sequence shown here is derived from an EMBL/GenBank/DDBJ whole genome shotgun (WGS) entry which is preliminary data.</text>
</comment>